<gene>
    <name evidence="2" type="ORF">KUDE01_010000</name>
</gene>
<dbReference type="Proteomes" id="UP001228049">
    <property type="component" value="Unassembled WGS sequence"/>
</dbReference>
<accession>A0AAD9F6T7</accession>
<dbReference type="EMBL" id="JASDAP010000015">
    <property type="protein sequence ID" value="KAK1891172.1"/>
    <property type="molecule type" value="Genomic_DNA"/>
</dbReference>
<organism evidence="2 3">
    <name type="scientific">Dissostichus eleginoides</name>
    <name type="common">Patagonian toothfish</name>
    <name type="synonym">Dissostichus amissus</name>
    <dbReference type="NCBI Taxonomy" id="100907"/>
    <lineage>
        <taxon>Eukaryota</taxon>
        <taxon>Metazoa</taxon>
        <taxon>Chordata</taxon>
        <taxon>Craniata</taxon>
        <taxon>Vertebrata</taxon>
        <taxon>Euteleostomi</taxon>
        <taxon>Actinopterygii</taxon>
        <taxon>Neopterygii</taxon>
        <taxon>Teleostei</taxon>
        <taxon>Neoteleostei</taxon>
        <taxon>Acanthomorphata</taxon>
        <taxon>Eupercaria</taxon>
        <taxon>Perciformes</taxon>
        <taxon>Notothenioidei</taxon>
        <taxon>Nototheniidae</taxon>
        <taxon>Dissostichus</taxon>
    </lineage>
</organism>
<evidence type="ECO:0000313" key="3">
    <source>
        <dbReference type="Proteomes" id="UP001228049"/>
    </source>
</evidence>
<sequence>MVSLSSAGTSFQGKEKRVEDKALVAHEDQSVEMLVMAEMRQALGAGTSSMKAEKQQGLQKSAALRADRSGVMEEAALSRGECPLNAYTPPLI</sequence>
<reference evidence="2" key="1">
    <citation type="submission" date="2023-04" db="EMBL/GenBank/DDBJ databases">
        <title>Chromosome-level genome of Chaenocephalus aceratus.</title>
        <authorList>
            <person name="Park H."/>
        </authorList>
    </citation>
    <scope>NUCLEOTIDE SEQUENCE</scope>
    <source>
        <strain evidence="2">DE</strain>
        <tissue evidence="2">Muscle</tissue>
    </source>
</reference>
<feature type="region of interest" description="Disordered" evidence="1">
    <location>
        <begin position="46"/>
        <end position="65"/>
    </location>
</feature>
<protein>
    <submittedName>
        <fullName evidence="2">CS1 fimbrial subunit B</fullName>
    </submittedName>
</protein>
<comment type="caution">
    <text evidence="2">The sequence shown here is derived from an EMBL/GenBank/DDBJ whole genome shotgun (WGS) entry which is preliminary data.</text>
</comment>
<evidence type="ECO:0000256" key="1">
    <source>
        <dbReference type="SAM" id="MobiDB-lite"/>
    </source>
</evidence>
<dbReference type="AlphaFoldDB" id="A0AAD9F6T7"/>
<evidence type="ECO:0000313" key="2">
    <source>
        <dbReference type="EMBL" id="KAK1891172.1"/>
    </source>
</evidence>
<keyword evidence="3" id="KW-1185">Reference proteome</keyword>
<proteinExistence type="predicted"/>
<name>A0AAD9F6T7_DISEL</name>